<sequence length="128" mass="14420">MGDRTTVAIPGWQFTSYFSVASNLCWLLEPELSNEIIRLHRVVGNAITEVGASEPVTVVSAAPYYYSYPTATDCLKSSLFRWGGNARAYDGRALCRAGYLTKQSRWICSGFSFESKWRNTVGLWLRIH</sequence>
<keyword evidence="2" id="KW-1185">Reference proteome</keyword>
<accession>A0ACB9LM77</accession>
<organism evidence="1 2">
    <name type="scientific">Melastoma candidum</name>
    <dbReference type="NCBI Taxonomy" id="119954"/>
    <lineage>
        <taxon>Eukaryota</taxon>
        <taxon>Viridiplantae</taxon>
        <taxon>Streptophyta</taxon>
        <taxon>Embryophyta</taxon>
        <taxon>Tracheophyta</taxon>
        <taxon>Spermatophyta</taxon>
        <taxon>Magnoliopsida</taxon>
        <taxon>eudicotyledons</taxon>
        <taxon>Gunneridae</taxon>
        <taxon>Pentapetalae</taxon>
        <taxon>rosids</taxon>
        <taxon>malvids</taxon>
        <taxon>Myrtales</taxon>
        <taxon>Melastomataceae</taxon>
        <taxon>Melastomatoideae</taxon>
        <taxon>Melastomateae</taxon>
        <taxon>Melastoma</taxon>
    </lineage>
</organism>
<protein>
    <submittedName>
        <fullName evidence="1">Uncharacterized protein</fullName>
    </submittedName>
</protein>
<proteinExistence type="predicted"/>
<dbReference type="Proteomes" id="UP001057402">
    <property type="component" value="Chromosome 11"/>
</dbReference>
<evidence type="ECO:0000313" key="2">
    <source>
        <dbReference type="Proteomes" id="UP001057402"/>
    </source>
</evidence>
<reference evidence="2" key="1">
    <citation type="journal article" date="2023" name="Front. Plant Sci.">
        <title>Chromosomal-level genome assembly of Melastoma candidum provides insights into trichome evolution.</title>
        <authorList>
            <person name="Zhong Y."/>
            <person name="Wu W."/>
            <person name="Sun C."/>
            <person name="Zou P."/>
            <person name="Liu Y."/>
            <person name="Dai S."/>
            <person name="Zhou R."/>
        </authorList>
    </citation>
    <scope>NUCLEOTIDE SEQUENCE [LARGE SCALE GENOMIC DNA]</scope>
</reference>
<name>A0ACB9LM77_9MYRT</name>
<dbReference type="EMBL" id="CM042890">
    <property type="protein sequence ID" value="KAI4311779.1"/>
    <property type="molecule type" value="Genomic_DNA"/>
</dbReference>
<evidence type="ECO:0000313" key="1">
    <source>
        <dbReference type="EMBL" id="KAI4311779.1"/>
    </source>
</evidence>
<comment type="caution">
    <text evidence="1">The sequence shown here is derived from an EMBL/GenBank/DDBJ whole genome shotgun (WGS) entry which is preliminary data.</text>
</comment>
<gene>
    <name evidence="1" type="ORF">MLD38_036646</name>
</gene>